<proteinExistence type="predicted"/>
<dbReference type="EMBL" id="JAGSMN010001951">
    <property type="protein sequence ID" value="MBR7678867.1"/>
    <property type="molecule type" value="Genomic_DNA"/>
</dbReference>
<feature type="non-terminal residue" evidence="1">
    <location>
        <position position="91"/>
    </location>
</feature>
<dbReference type="Proteomes" id="UP000675554">
    <property type="component" value="Unassembled WGS sequence"/>
</dbReference>
<keyword evidence="2" id="KW-1185">Reference proteome</keyword>
<evidence type="ECO:0000313" key="2">
    <source>
        <dbReference type="Proteomes" id="UP000675554"/>
    </source>
</evidence>
<protein>
    <submittedName>
        <fullName evidence="1">Uncharacterized protein</fullName>
    </submittedName>
</protein>
<feature type="non-terminal residue" evidence="1">
    <location>
        <position position="1"/>
    </location>
</feature>
<evidence type="ECO:0000313" key="1">
    <source>
        <dbReference type="EMBL" id="MBR7678867.1"/>
    </source>
</evidence>
<reference evidence="1" key="1">
    <citation type="submission" date="2021-04" db="EMBL/GenBank/DDBJ databases">
        <title>Sequencing of actinobacteria type strains.</title>
        <authorList>
            <person name="Nguyen G.-S."/>
            <person name="Wentzel A."/>
        </authorList>
    </citation>
    <scope>NUCLEOTIDE SEQUENCE</scope>
    <source>
        <strain evidence="1">DSM 42095</strain>
    </source>
</reference>
<organism evidence="1 2">
    <name type="scientific">Streptomyces daliensis</name>
    <dbReference type="NCBI Taxonomy" id="299421"/>
    <lineage>
        <taxon>Bacteria</taxon>
        <taxon>Bacillati</taxon>
        <taxon>Actinomycetota</taxon>
        <taxon>Actinomycetes</taxon>
        <taxon>Kitasatosporales</taxon>
        <taxon>Streptomycetaceae</taxon>
        <taxon>Streptomyces</taxon>
    </lineage>
</organism>
<dbReference type="AlphaFoldDB" id="A0A8T4J969"/>
<sequence>EKRAEAAARTGDAFGSIQLYRDVAERWHYRGEGAMAEDVARRAEELWRQMPQGDEALSAGLVVVRMRNQMPGQSGDALTAVLADRVRLLQA</sequence>
<accession>A0A8T4J969</accession>
<comment type="caution">
    <text evidence="1">The sequence shown here is derived from an EMBL/GenBank/DDBJ whole genome shotgun (WGS) entry which is preliminary data.</text>
</comment>
<gene>
    <name evidence="1" type="ORF">KDA82_39175</name>
</gene>
<name>A0A8T4J969_9ACTN</name>